<feature type="coiled-coil region" evidence="2">
    <location>
        <begin position="84"/>
        <end position="132"/>
    </location>
</feature>
<dbReference type="InterPro" id="IPR051876">
    <property type="entry name" value="ODA-DC/CCD"/>
</dbReference>
<dbReference type="AlphaFoldDB" id="A0A1R2C1X8"/>
<sequence>MLNTSLKEPESARLGKDSERLVEYMEHEKREAVYLDQQLSLLKQELTQLKTMKKAVFPTSSSEEQQKHRCSILEKRIELELISLNETKAQSQKLRNEINNLRKDKCHYKRTLQNLKDDIVKYSIATEEKKQEYISSVDLESKYKKQIQNLRSKSMLSQSQYSQKVLQLSSFIQDKVDTRKQLNKQIEDSILGQIKKQSDSVEISKIQKTLLERWEEKMKDKKKAMDGYMKHLNILQETFDQIKQATGIHSVPEIVTSVIKSEEQNYEVCSYVNSLNSEIDIIQETYTRTMKDIEIIESQPPAIVSTKDFTLFNLKEKKSRKREEYEMLYNQVQSLLPVLKKIWECCEDTPIPLPKPKYSLGGMESMEYEQVAEFLGHIENYLGYAVVFLKHIEPGFDDKKREKTPFNPKELDIKDVMAESEFEDSKNPLTAQEFQQRTLNMIAEMNSKS</sequence>
<dbReference type="Pfam" id="PF21773">
    <property type="entry name" value="ODAD1_CC"/>
    <property type="match status" value="1"/>
</dbReference>
<comment type="caution">
    <text evidence="4">The sequence shown here is derived from an EMBL/GenBank/DDBJ whole genome shotgun (WGS) entry which is preliminary data.</text>
</comment>
<dbReference type="EMBL" id="MPUH01000318">
    <property type="protein sequence ID" value="OMJ83028.1"/>
    <property type="molecule type" value="Genomic_DNA"/>
</dbReference>
<dbReference type="OrthoDB" id="6766775at2759"/>
<accession>A0A1R2C1X8</accession>
<feature type="domain" description="ODAD1 central coiled coil region" evidence="3">
    <location>
        <begin position="69"/>
        <end position="343"/>
    </location>
</feature>
<name>A0A1R2C1X8_9CILI</name>
<keyword evidence="1 2" id="KW-0175">Coiled coil</keyword>
<evidence type="ECO:0000256" key="2">
    <source>
        <dbReference type="SAM" id="Coils"/>
    </source>
</evidence>
<dbReference type="Proteomes" id="UP000187209">
    <property type="component" value="Unassembled WGS sequence"/>
</dbReference>
<evidence type="ECO:0000259" key="3">
    <source>
        <dbReference type="Pfam" id="PF21773"/>
    </source>
</evidence>
<evidence type="ECO:0000313" key="4">
    <source>
        <dbReference type="EMBL" id="OMJ83028.1"/>
    </source>
</evidence>
<dbReference type="PANTHER" id="PTHR21694:SF18">
    <property type="entry name" value="COILED-COIL DOMAIN-CONTAINING PROTEIN 63"/>
    <property type="match status" value="1"/>
</dbReference>
<evidence type="ECO:0000313" key="5">
    <source>
        <dbReference type="Proteomes" id="UP000187209"/>
    </source>
</evidence>
<organism evidence="4 5">
    <name type="scientific">Stentor coeruleus</name>
    <dbReference type="NCBI Taxonomy" id="5963"/>
    <lineage>
        <taxon>Eukaryota</taxon>
        <taxon>Sar</taxon>
        <taxon>Alveolata</taxon>
        <taxon>Ciliophora</taxon>
        <taxon>Postciliodesmatophora</taxon>
        <taxon>Heterotrichea</taxon>
        <taxon>Heterotrichida</taxon>
        <taxon>Stentoridae</taxon>
        <taxon>Stentor</taxon>
    </lineage>
</organism>
<protein>
    <recommendedName>
        <fullName evidence="3">ODAD1 central coiled coil region domain-containing protein</fullName>
    </recommendedName>
</protein>
<reference evidence="4 5" key="1">
    <citation type="submission" date="2016-11" db="EMBL/GenBank/DDBJ databases">
        <title>The macronuclear genome of Stentor coeruleus: a giant cell with tiny introns.</title>
        <authorList>
            <person name="Slabodnick M."/>
            <person name="Ruby J.G."/>
            <person name="Reiff S.B."/>
            <person name="Swart E.C."/>
            <person name="Gosai S."/>
            <person name="Prabakaran S."/>
            <person name="Witkowska E."/>
            <person name="Larue G.E."/>
            <person name="Fisher S."/>
            <person name="Freeman R.M."/>
            <person name="Gunawardena J."/>
            <person name="Chu W."/>
            <person name="Stover N.A."/>
            <person name="Gregory B.D."/>
            <person name="Nowacki M."/>
            <person name="Derisi J."/>
            <person name="Roy S.W."/>
            <person name="Marshall W.F."/>
            <person name="Sood P."/>
        </authorList>
    </citation>
    <scope>NUCLEOTIDE SEQUENCE [LARGE SCALE GENOMIC DNA]</scope>
    <source>
        <strain evidence="4">WM001</strain>
    </source>
</reference>
<gene>
    <name evidence="4" type="ORF">SteCoe_16120</name>
</gene>
<evidence type="ECO:0000256" key="1">
    <source>
        <dbReference type="ARBA" id="ARBA00023054"/>
    </source>
</evidence>
<dbReference type="InterPro" id="IPR049258">
    <property type="entry name" value="ODAD1_CC"/>
</dbReference>
<proteinExistence type="predicted"/>
<dbReference type="PANTHER" id="PTHR21694">
    <property type="entry name" value="COILED-COIL DOMAIN-CONTAINING PROTEIN 63"/>
    <property type="match status" value="1"/>
</dbReference>
<keyword evidence="5" id="KW-1185">Reference proteome</keyword>